<dbReference type="Pfam" id="PF07992">
    <property type="entry name" value="Pyr_redox_2"/>
    <property type="match status" value="1"/>
</dbReference>
<evidence type="ECO:0000256" key="1">
    <source>
        <dbReference type="ARBA" id="ARBA00022630"/>
    </source>
</evidence>
<dbReference type="GO" id="GO:0016491">
    <property type="term" value="F:oxidoreductase activity"/>
    <property type="evidence" value="ECO:0007669"/>
    <property type="project" value="UniProtKB-KW"/>
</dbReference>
<name>A0A9D2AZR1_9GAMM</name>
<dbReference type="InterPro" id="IPR036188">
    <property type="entry name" value="FAD/NAD-bd_sf"/>
</dbReference>
<protein>
    <submittedName>
        <fullName evidence="4">FAD-dependent oxidoreductase</fullName>
    </submittedName>
</protein>
<reference evidence="4" key="2">
    <citation type="submission" date="2021-04" db="EMBL/GenBank/DDBJ databases">
        <authorList>
            <person name="Gilroy R."/>
        </authorList>
    </citation>
    <scope>NUCLEOTIDE SEQUENCE</scope>
    <source>
        <strain evidence="4">USASDec5-558</strain>
    </source>
</reference>
<organism evidence="4 5">
    <name type="scientific">Candidatus Anaerobiospirillum pullistercoris</name>
    <dbReference type="NCBI Taxonomy" id="2838452"/>
    <lineage>
        <taxon>Bacteria</taxon>
        <taxon>Pseudomonadati</taxon>
        <taxon>Pseudomonadota</taxon>
        <taxon>Gammaproteobacteria</taxon>
        <taxon>Aeromonadales</taxon>
        <taxon>Succinivibrionaceae</taxon>
        <taxon>Anaerobiospirillum</taxon>
    </lineage>
</organism>
<comment type="caution">
    <text evidence="4">The sequence shown here is derived from an EMBL/GenBank/DDBJ whole genome shotgun (WGS) entry which is preliminary data.</text>
</comment>
<dbReference type="InterPro" id="IPR023753">
    <property type="entry name" value="FAD/NAD-binding_dom"/>
</dbReference>
<proteinExistence type="predicted"/>
<evidence type="ECO:0000313" key="4">
    <source>
        <dbReference type="EMBL" id="HIX56212.1"/>
    </source>
</evidence>
<keyword evidence="2" id="KW-0560">Oxidoreductase</keyword>
<reference evidence="4" key="1">
    <citation type="journal article" date="2021" name="PeerJ">
        <title>Extensive microbial diversity within the chicken gut microbiome revealed by metagenomics and culture.</title>
        <authorList>
            <person name="Gilroy R."/>
            <person name="Ravi A."/>
            <person name="Getino M."/>
            <person name="Pursley I."/>
            <person name="Horton D.L."/>
            <person name="Alikhan N.F."/>
            <person name="Baker D."/>
            <person name="Gharbi K."/>
            <person name="Hall N."/>
            <person name="Watson M."/>
            <person name="Adriaenssens E.M."/>
            <person name="Foster-Nyarko E."/>
            <person name="Jarju S."/>
            <person name="Secka A."/>
            <person name="Antonio M."/>
            <person name="Oren A."/>
            <person name="Chaudhuri R.R."/>
            <person name="La Ragione R."/>
            <person name="Hildebrand F."/>
            <person name="Pallen M.J."/>
        </authorList>
    </citation>
    <scope>NUCLEOTIDE SEQUENCE</scope>
    <source>
        <strain evidence="4">USASDec5-558</strain>
    </source>
</reference>
<evidence type="ECO:0000256" key="2">
    <source>
        <dbReference type="ARBA" id="ARBA00023002"/>
    </source>
</evidence>
<evidence type="ECO:0000259" key="3">
    <source>
        <dbReference type="Pfam" id="PF07992"/>
    </source>
</evidence>
<dbReference type="PRINTS" id="PR00469">
    <property type="entry name" value="PNDRDTASEII"/>
</dbReference>
<dbReference type="EMBL" id="DXEV01000036">
    <property type="protein sequence ID" value="HIX56212.1"/>
    <property type="molecule type" value="Genomic_DNA"/>
</dbReference>
<dbReference type="AlphaFoldDB" id="A0A9D2AZR1"/>
<dbReference type="InterPro" id="IPR050097">
    <property type="entry name" value="Ferredoxin-NADP_redctase_2"/>
</dbReference>
<gene>
    <name evidence="4" type="ORF">H9850_01915</name>
</gene>
<dbReference type="SUPFAM" id="SSF51905">
    <property type="entry name" value="FAD/NAD(P)-binding domain"/>
    <property type="match status" value="1"/>
</dbReference>
<dbReference type="Proteomes" id="UP000886829">
    <property type="component" value="Unassembled WGS sequence"/>
</dbReference>
<dbReference type="PANTHER" id="PTHR48105">
    <property type="entry name" value="THIOREDOXIN REDUCTASE 1-RELATED-RELATED"/>
    <property type="match status" value="1"/>
</dbReference>
<sequence length="312" mass="33110">MEKEKVVIIGSGPAACTAAIYCARADLDPVMVMGYEEGGQLTTTPEVGNWPGAVGDPSGFDIMQGLLKHTDEFKVRKIHDVVKSVDFSDPSCKKLQLSGDKELLTSAVIIATGARARFLDLPSEAQFKGKGVSACATCDGMFFRNKTVAVIGGGSVAFIEALFLSKLCSKVYLIHRREGFRAEQILVERINELAAQGKVEMLLNAKVTEYVGDDLLSGIVLDVKGERRELPVNGVFVAIGHQPATEIFAGQLDLDEGGYIKVGADGKGDTATSCPGVFAAGDCAYPRYHQAIVAAGAGCKAALDTEQYLLGI</sequence>
<accession>A0A9D2AZR1</accession>
<keyword evidence="1" id="KW-0285">Flavoprotein</keyword>
<evidence type="ECO:0000313" key="5">
    <source>
        <dbReference type="Proteomes" id="UP000886829"/>
    </source>
</evidence>
<dbReference type="PRINTS" id="PR00368">
    <property type="entry name" value="FADPNR"/>
</dbReference>
<dbReference type="Gene3D" id="3.50.50.60">
    <property type="entry name" value="FAD/NAD(P)-binding domain"/>
    <property type="match status" value="2"/>
</dbReference>
<feature type="domain" description="FAD/NAD(P)-binding" evidence="3">
    <location>
        <begin position="5"/>
        <end position="298"/>
    </location>
</feature>